<dbReference type="GO" id="GO:0055056">
    <property type="term" value="F:D-glucose transmembrane transporter activity"/>
    <property type="evidence" value="ECO:0007669"/>
    <property type="project" value="UniProtKB-UniRule"/>
</dbReference>
<evidence type="ECO:0000313" key="9">
    <source>
        <dbReference type="Proteomes" id="UP001438707"/>
    </source>
</evidence>
<dbReference type="Proteomes" id="UP001438707">
    <property type="component" value="Unassembled WGS sequence"/>
</dbReference>
<keyword evidence="6" id="KW-0460">Magnesium</keyword>
<dbReference type="InterPro" id="IPR033904">
    <property type="entry name" value="Trans_IPPS_HH"/>
</dbReference>
<dbReference type="GO" id="GO:0046872">
    <property type="term" value="F:metal ion binding"/>
    <property type="evidence" value="ECO:0007669"/>
    <property type="project" value="UniProtKB-KW"/>
</dbReference>
<dbReference type="EC" id="2.5.1.21" evidence="3 7"/>
<sequence>MNKLQPFLEHPDEIWPTLQAYWAAQQTKKLPKQPDLAFCYGTLPKVSRSFAIVIQQLPEGLRDAFCVFYLVLRALDTVEDDMSIPIDKKVPLLHAFHNLSQQRGWTTKAGVAEYADLMAGYPAVIQVYLQLDQQYCKVIDDVCRRMGAGMADFITDDVITVDDYDLYCHYVAGLVGVGSSQLFAASGLESEQYAAADELSNHMGLFLQKTNIIRDYLEDIMEEPAPRMFWPREIWGKYVSSLDDLRHPQNEAAALHCLNHMICDALRHAPHSLEYMVGLRNYQIFRFCAIPQVMAIATLALCYNNPAVFRGKVKMRRGQTAKYMMETDSMQTLLEAFMDFGTMLCKKAKSHRIAMAKDPTRETVVERLGVLQQRAAELQALDEGVKAPVNTGQVSWAARAPLFVAVIMILVALRSFWMSVL</sequence>
<feature type="transmembrane region" description="Helical" evidence="7">
    <location>
        <begin position="396"/>
        <end position="417"/>
    </location>
</feature>
<keyword evidence="7" id="KW-0812">Transmembrane</keyword>
<gene>
    <name evidence="8" type="ORF">WJX74_010934</name>
</gene>
<dbReference type="PROSITE" id="PS01044">
    <property type="entry name" value="SQUALEN_PHYTOEN_SYN_1"/>
    <property type="match status" value="1"/>
</dbReference>
<evidence type="ECO:0000256" key="1">
    <source>
        <dbReference type="ARBA" id="ARBA00001946"/>
    </source>
</evidence>
<dbReference type="PANTHER" id="PTHR11626:SF2">
    <property type="entry name" value="SQUALENE SYNTHASE"/>
    <property type="match status" value="1"/>
</dbReference>
<dbReference type="FunFam" id="1.10.600.10:FF:000023">
    <property type="entry name" value="Squalene synthase"/>
    <property type="match status" value="1"/>
</dbReference>
<proteinExistence type="inferred from homology"/>
<dbReference type="Pfam" id="PF00494">
    <property type="entry name" value="SQS_PSY"/>
    <property type="match status" value="1"/>
</dbReference>
<dbReference type="AlphaFoldDB" id="A0AAW1QME1"/>
<comment type="function">
    <text evidence="7">Catalyzes the condensation of 2 farnesyl pyrophosphate (FPP) moieties to form squalene.</text>
</comment>
<reference evidence="8 9" key="1">
    <citation type="journal article" date="2024" name="Nat. Commun.">
        <title>Phylogenomics reveals the evolutionary origins of lichenization in chlorophyte algae.</title>
        <authorList>
            <person name="Puginier C."/>
            <person name="Libourel C."/>
            <person name="Otte J."/>
            <person name="Skaloud P."/>
            <person name="Haon M."/>
            <person name="Grisel S."/>
            <person name="Petersen M."/>
            <person name="Berrin J.G."/>
            <person name="Delaux P.M."/>
            <person name="Dal Grande F."/>
            <person name="Keller J."/>
        </authorList>
    </citation>
    <scope>NUCLEOTIDE SEQUENCE [LARGE SCALE GENOMIC DNA]</scope>
    <source>
        <strain evidence="8 9">SAG 2145</strain>
    </source>
</reference>
<evidence type="ECO:0000256" key="2">
    <source>
        <dbReference type="ARBA" id="ARBA00006251"/>
    </source>
</evidence>
<organism evidence="8 9">
    <name type="scientific">Apatococcus lobatus</name>
    <dbReference type="NCBI Taxonomy" id="904363"/>
    <lineage>
        <taxon>Eukaryota</taxon>
        <taxon>Viridiplantae</taxon>
        <taxon>Chlorophyta</taxon>
        <taxon>core chlorophytes</taxon>
        <taxon>Trebouxiophyceae</taxon>
        <taxon>Chlorellales</taxon>
        <taxon>Chlorellaceae</taxon>
        <taxon>Apatococcus</taxon>
    </lineage>
</organism>
<dbReference type="SFLD" id="SFLDG01018">
    <property type="entry name" value="Squalene/Phytoene_Synthase_Lik"/>
    <property type="match status" value="1"/>
</dbReference>
<comment type="cofactor">
    <cofactor evidence="1 7">
        <name>Mg(2+)</name>
        <dbReference type="ChEBI" id="CHEBI:18420"/>
    </cofactor>
</comment>
<evidence type="ECO:0000256" key="7">
    <source>
        <dbReference type="RuleBase" id="RU368088"/>
    </source>
</evidence>
<evidence type="ECO:0000256" key="5">
    <source>
        <dbReference type="ARBA" id="ARBA00022723"/>
    </source>
</evidence>
<comment type="similarity">
    <text evidence="2 7">Belongs to the phytoene/squalene synthase family.</text>
</comment>
<evidence type="ECO:0000256" key="3">
    <source>
        <dbReference type="ARBA" id="ARBA00012373"/>
    </source>
</evidence>
<name>A0AAW1QME1_9CHLO</name>
<keyword evidence="9" id="KW-1185">Reference proteome</keyword>
<dbReference type="InterPro" id="IPR006449">
    <property type="entry name" value="Squal_synth-like"/>
</dbReference>
<dbReference type="SFLD" id="SFLDS00005">
    <property type="entry name" value="Isoprenoid_Synthase_Type_I"/>
    <property type="match status" value="1"/>
</dbReference>
<accession>A0AAW1QME1</accession>
<dbReference type="GO" id="GO:0005789">
    <property type="term" value="C:endoplasmic reticulum membrane"/>
    <property type="evidence" value="ECO:0007669"/>
    <property type="project" value="TreeGrafter"/>
</dbReference>
<comment type="catalytic activity">
    <reaction evidence="7">
        <text>2 (2E,6E)-farnesyl diphosphate + NADH + H(+) = squalene + 2 diphosphate + NAD(+)</text>
        <dbReference type="Rhea" id="RHEA:32299"/>
        <dbReference type="ChEBI" id="CHEBI:15378"/>
        <dbReference type="ChEBI" id="CHEBI:15440"/>
        <dbReference type="ChEBI" id="CHEBI:33019"/>
        <dbReference type="ChEBI" id="CHEBI:57540"/>
        <dbReference type="ChEBI" id="CHEBI:57945"/>
        <dbReference type="ChEBI" id="CHEBI:175763"/>
        <dbReference type="EC" id="2.5.1.21"/>
    </reaction>
</comment>
<dbReference type="InterPro" id="IPR008949">
    <property type="entry name" value="Isoprenoid_synthase_dom_sf"/>
</dbReference>
<dbReference type="PANTHER" id="PTHR11626">
    <property type="entry name" value="FARNESYL-DIPHOSPHATE FARNESYLTRANSFERASE"/>
    <property type="match status" value="1"/>
</dbReference>
<dbReference type="PROSITE" id="PS01045">
    <property type="entry name" value="SQUALEN_PHYTOEN_SYN_2"/>
    <property type="match status" value="1"/>
</dbReference>
<dbReference type="GO" id="GO:0045338">
    <property type="term" value="P:farnesyl diphosphate metabolic process"/>
    <property type="evidence" value="ECO:0007669"/>
    <property type="project" value="InterPro"/>
</dbReference>
<dbReference type="InterPro" id="IPR002060">
    <property type="entry name" value="Squ/phyt_synthse"/>
</dbReference>
<dbReference type="GO" id="GO:0016126">
    <property type="term" value="P:sterol biosynthetic process"/>
    <property type="evidence" value="ECO:0007669"/>
    <property type="project" value="UniProtKB-ARBA"/>
</dbReference>
<dbReference type="Gene3D" id="1.10.600.10">
    <property type="entry name" value="Farnesyl Diphosphate Synthase"/>
    <property type="match status" value="1"/>
</dbReference>
<dbReference type="InterPro" id="IPR044844">
    <property type="entry name" value="Trans_IPPS_euk-type"/>
</dbReference>
<dbReference type="SUPFAM" id="SSF48576">
    <property type="entry name" value="Terpenoid synthases"/>
    <property type="match status" value="1"/>
</dbReference>
<dbReference type="CDD" id="cd00683">
    <property type="entry name" value="Trans_IPPS_HH"/>
    <property type="match status" value="1"/>
</dbReference>
<comment type="catalytic activity">
    <reaction evidence="7">
        <text>2 (2E,6E)-farnesyl diphosphate + NADPH + H(+) = squalene + 2 diphosphate + NADP(+)</text>
        <dbReference type="Rhea" id="RHEA:32295"/>
        <dbReference type="ChEBI" id="CHEBI:15378"/>
        <dbReference type="ChEBI" id="CHEBI:15440"/>
        <dbReference type="ChEBI" id="CHEBI:33019"/>
        <dbReference type="ChEBI" id="CHEBI:57783"/>
        <dbReference type="ChEBI" id="CHEBI:58349"/>
        <dbReference type="ChEBI" id="CHEBI:175763"/>
        <dbReference type="EC" id="2.5.1.21"/>
    </reaction>
</comment>
<keyword evidence="5" id="KW-0479">Metal-binding</keyword>
<keyword evidence="7" id="KW-1133">Transmembrane helix</keyword>
<keyword evidence="7" id="KW-0472">Membrane</keyword>
<dbReference type="EMBL" id="JALJOS010000031">
    <property type="protein sequence ID" value="KAK9822619.1"/>
    <property type="molecule type" value="Genomic_DNA"/>
</dbReference>
<evidence type="ECO:0000313" key="8">
    <source>
        <dbReference type="EMBL" id="KAK9822619.1"/>
    </source>
</evidence>
<dbReference type="InterPro" id="IPR019845">
    <property type="entry name" value="Squalene/phytoene_synthase_CS"/>
</dbReference>
<dbReference type="NCBIfam" id="TIGR01559">
    <property type="entry name" value="squal_synth"/>
    <property type="match status" value="1"/>
</dbReference>
<comment type="caution">
    <text evidence="8">The sequence shown here is derived from an EMBL/GenBank/DDBJ whole genome shotgun (WGS) entry which is preliminary data.</text>
</comment>
<dbReference type="GO" id="GO:0051996">
    <property type="term" value="F:squalene synthase [NAD(P)H] activity"/>
    <property type="evidence" value="ECO:0007669"/>
    <property type="project" value="UniProtKB-UniRule"/>
</dbReference>
<evidence type="ECO:0000256" key="4">
    <source>
        <dbReference type="ARBA" id="ARBA00022679"/>
    </source>
</evidence>
<evidence type="ECO:0000256" key="6">
    <source>
        <dbReference type="ARBA" id="ARBA00022842"/>
    </source>
</evidence>
<keyword evidence="4 7" id="KW-0808">Transferase</keyword>
<protein>
    <recommendedName>
        <fullName evidence="3 7">Squalene synthase</fullName>
        <ecNumber evidence="3 7">2.5.1.21</ecNumber>
    </recommendedName>
</protein>